<organism evidence="2 3">
    <name type="scientific">Hypholoma sublateritium (strain FD-334 SS-4)</name>
    <dbReference type="NCBI Taxonomy" id="945553"/>
    <lineage>
        <taxon>Eukaryota</taxon>
        <taxon>Fungi</taxon>
        <taxon>Dikarya</taxon>
        <taxon>Basidiomycota</taxon>
        <taxon>Agaricomycotina</taxon>
        <taxon>Agaricomycetes</taxon>
        <taxon>Agaricomycetidae</taxon>
        <taxon>Agaricales</taxon>
        <taxon>Agaricineae</taxon>
        <taxon>Strophariaceae</taxon>
        <taxon>Hypholoma</taxon>
    </lineage>
</organism>
<reference evidence="3" key="1">
    <citation type="submission" date="2014-04" db="EMBL/GenBank/DDBJ databases">
        <title>Evolutionary Origins and Diversification of the Mycorrhizal Mutualists.</title>
        <authorList>
            <consortium name="DOE Joint Genome Institute"/>
            <consortium name="Mycorrhizal Genomics Consortium"/>
            <person name="Kohler A."/>
            <person name="Kuo A."/>
            <person name="Nagy L.G."/>
            <person name="Floudas D."/>
            <person name="Copeland A."/>
            <person name="Barry K.W."/>
            <person name="Cichocki N."/>
            <person name="Veneault-Fourrey C."/>
            <person name="LaButti K."/>
            <person name="Lindquist E.A."/>
            <person name="Lipzen A."/>
            <person name="Lundell T."/>
            <person name="Morin E."/>
            <person name="Murat C."/>
            <person name="Riley R."/>
            <person name="Ohm R."/>
            <person name="Sun H."/>
            <person name="Tunlid A."/>
            <person name="Henrissat B."/>
            <person name="Grigoriev I.V."/>
            <person name="Hibbett D.S."/>
            <person name="Martin F."/>
        </authorList>
    </citation>
    <scope>NUCLEOTIDE SEQUENCE [LARGE SCALE GENOMIC DNA]</scope>
    <source>
        <strain evidence="3">FD-334 SS-4</strain>
    </source>
</reference>
<feature type="transmembrane region" description="Helical" evidence="1">
    <location>
        <begin position="50"/>
        <end position="71"/>
    </location>
</feature>
<accession>A0A0D2KUQ2</accession>
<keyword evidence="1" id="KW-0812">Transmembrane</keyword>
<evidence type="ECO:0000313" key="2">
    <source>
        <dbReference type="EMBL" id="KJA18422.1"/>
    </source>
</evidence>
<name>A0A0D2KUQ2_HYPSF</name>
<keyword evidence="1" id="KW-1133">Transmembrane helix</keyword>
<keyword evidence="1" id="KW-0472">Membrane</keyword>
<dbReference type="EMBL" id="KN817589">
    <property type="protein sequence ID" value="KJA18422.1"/>
    <property type="molecule type" value="Genomic_DNA"/>
</dbReference>
<evidence type="ECO:0000256" key="1">
    <source>
        <dbReference type="SAM" id="Phobius"/>
    </source>
</evidence>
<protein>
    <submittedName>
        <fullName evidence="2">Uncharacterized protein</fullName>
    </submittedName>
</protein>
<evidence type="ECO:0000313" key="3">
    <source>
        <dbReference type="Proteomes" id="UP000054270"/>
    </source>
</evidence>
<gene>
    <name evidence="2" type="ORF">HYPSUDRAFT_169258</name>
</gene>
<dbReference type="AlphaFoldDB" id="A0A0D2KUQ2"/>
<dbReference type="Proteomes" id="UP000054270">
    <property type="component" value="Unassembled WGS sequence"/>
</dbReference>
<keyword evidence="3" id="KW-1185">Reference proteome</keyword>
<proteinExistence type="predicted"/>
<sequence>MGPSAERPAIFGVMRSVHFCSFASNLLLLHEPDVRTSMVFSSRRALSLRVAFYMTDICIYSILILHTPTAIKRQL</sequence>